<dbReference type="KEGG" id="bbae:FRD01_04565"/>
<proteinExistence type="predicted"/>
<gene>
    <name evidence="2" type="ORF">FRD01_04565</name>
</gene>
<reference evidence="2 3" key="1">
    <citation type="submission" date="2019-08" db="EMBL/GenBank/DDBJ databases">
        <authorList>
            <person name="Liang Q."/>
        </authorList>
    </citation>
    <scope>NUCLEOTIDE SEQUENCE [LARGE SCALE GENOMIC DNA]</scope>
    <source>
        <strain evidence="2 3">V1718</strain>
    </source>
</reference>
<organism evidence="2 3">
    <name type="scientific">Microvenator marinus</name>
    <dbReference type="NCBI Taxonomy" id="2600177"/>
    <lineage>
        <taxon>Bacteria</taxon>
        <taxon>Deltaproteobacteria</taxon>
        <taxon>Bradymonadales</taxon>
        <taxon>Microvenatoraceae</taxon>
        <taxon>Microvenator</taxon>
    </lineage>
</organism>
<evidence type="ECO:0000313" key="2">
    <source>
        <dbReference type="EMBL" id="QED26531.1"/>
    </source>
</evidence>
<dbReference type="EMBL" id="CP042467">
    <property type="protein sequence ID" value="QED26531.1"/>
    <property type="molecule type" value="Genomic_DNA"/>
</dbReference>
<dbReference type="OrthoDB" id="5497143at2"/>
<sequence>MMNWIRGFSALALVLTLGCGGEETAGLECENDDVFARVGETEGCFARCPVGVCSAGLVCLENLCIPTDLVGGNNNTNNPVRTNNSTSPNDPNNPTNNQTTQTNNSTTGSSNGSNNQSNNTNNTNNTNNETTTETNNNNAAQLQALCQQGCDLLYGSCITDNCTLTPEQTTALSGIYDTCLNGDPEYAGCVSEAQTDPDFKLALEELLTSTCDDVSSLRCGEFGLTQECQCAAPTSLGDACTSASDCGAGDLSPLCIPELNSQGQPTGYVGGYCSAGPCPIRDSSITDVDIYSDDSCGAGNLCVVVPSASGPRSYCIQGCDSGCRNGYACQIQTVEPNAQGEAAFVGGCDPGCTSSQDCGTGARCNTLSGRCEVPCGNQPVGSVPGNPTLTELCLNSNGSCIQRAEGFFCSLP</sequence>
<protein>
    <submittedName>
        <fullName evidence="2">Uncharacterized protein</fullName>
    </submittedName>
</protein>
<evidence type="ECO:0000256" key="1">
    <source>
        <dbReference type="SAM" id="MobiDB-lite"/>
    </source>
</evidence>
<feature type="region of interest" description="Disordered" evidence="1">
    <location>
        <begin position="74"/>
        <end position="134"/>
    </location>
</feature>
<dbReference type="PROSITE" id="PS51257">
    <property type="entry name" value="PROKAR_LIPOPROTEIN"/>
    <property type="match status" value="1"/>
</dbReference>
<keyword evidence="3" id="KW-1185">Reference proteome</keyword>
<name>A0A5B8XMX4_9DELT</name>
<dbReference type="RefSeq" id="WP_146958044.1">
    <property type="nucleotide sequence ID" value="NZ_CP042467.1"/>
</dbReference>
<dbReference type="Proteomes" id="UP000321595">
    <property type="component" value="Chromosome"/>
</dbReference>
<accession>A0A5B8XMX4</accession>
<dbReference type="AlphaFoldDB" id="A0A5B8XMX4"/>
<evidence type="ECO:0000313" key="3">
    <source>
        <dbReference type="Proteomes" id="UP000321595"/>
    </source>
</evidence>